<evidence type="ECO:0000313" key="8">
    <source>
        <dbReference type="Proteomes" id="UP000272778"/>
    </source>
</evidence>
<dbReference type="GO" id="GO:0003824">
    <property type="term" value="F:catalytic activity"/>
    <property type="evidence" value="ECO:0007669"/>
    <property type="project" value="InterPro"/>
</dbReference>
<dbReference type="CDD" id="cd01335">
    <property type="entry name" value="Radical_SAM"/>
    <property type="match status" value="1"/>
</dbReference>
<keyword evidence="5" id="KW-0411">Iron-sulfur</keyword>
<proteinExistence type="predicted"/>
<evidence type="ECO:0000256" key="5">
    <source>
        <dbReference type="ARBA" id="ARBA00023014"/>
    </source>
</evidence>
<keyword evidence="3" id="KW-0479">Metal-binding</keyword>
<dbReference type="Proteomes" id="UP000272778">
    <property type="component" value="Unassembled WGS sequence"/>
</dbReference>
<dbReference type="GO" id="GO:0051536">
    <property type="term" value="F:iron-sulfur cluster binding"/>
    <property type="evidence" value="ECO:0007669"/>
    <property type="project" value="UniProtKB-KW"/>
</dbReference>
<dbReference type="SMART" id="SM00729">
    <property type="entry name" value="Elp3"/>
    <property type="match status" value="1"/>
</dbReference>
<organism evidence="7 8">
    <name type="scientific">Paraburkholderia dinghuensis</name>
    <dbReference type="NCBI Taxonomy" id="2305225"/>
    <lineage>
        <taxon>Bacteria</taxon>
        <taxon>Pseudomonadati</taxon>
        <taxon>Pseudomonadota</taxon>
        <taxon>Betaproteobacteria</taxon>
        <taxon>Burkholderiales</taxon>
        <taxon>Burkholderiaceae</taxon>
        <taxon>Paraburkholderia</taxon>
    </lineage>
</organism>
<dbReference type="InterPro" id="IPR058240">
    <property type="entry name" value="rSAM_sf"/>
</dbReference>
<dbReference type="AlphaFoldDB" id="A0A3N6MDX6"/>
<dbReference type="EMBL" id="RQIS01000020">
    <property type="protein sequence ID" value="RQH02069.1"/>
    <property type="molecule type" value="Genomic_DNA"/>
</dbReference>
<reference evidence="7 8" key="1">
    <citation type="submission" date="2018-11" db="EMBL/GenBank/DDBJ databases">
        <title>Paraburkholderia sp. DHOA04, isolated from soil.</title>
        <authorList>
            <person name="Gao Z.-H."/>
            <person name="Qiu L.-H."/>
            <person name="Fu J.-C."/>
        </authorList>
    </citation>
    <scope>NUCLEOTIDE SEQUENCE [LARGE SCALE GENOMIC DNA]</scope>
    <source>
        <strain evidence="7 8">DHOA04</strain>
    </source>
</reference>
<evidence type="ECO:0000259" key="6">
    <source>
        <dbReference type="PROSITE" id="PS51918"/>
    </source>
</evidence>
<comment type="caution">
    <text evidence="7">The sequence shown here is derived from an EMBL/GenBank/DDBJ whole genome shotgun (WGS) entry which is preliminary data.</text>
</comment>
<keyword evidence="2" id="KW-0949">S-adenosyl-L-methionine</keyword>
<dbReference type="InterPro" id="IPR007197">
    <property type="entry name" value="rSAM"/>
</dbReference>
<dbReference type="PANTHER" id="PTHR11228">
    <property type="entry name" value="RADICAL SAM DOMAIN PROTEIN"/>
    <property type="match status" value="1"/>
</dbReference>
<accession>A0A3N6MDX6</accession>
<dbReference type="InterPro" id="IPR013785">
    <property type="entry name" value="Aldolase_TIM"/>
</dbReference>
<dbReference type="SUPFAM" id="SSF102114">
    <property type="entry name" value="Radical SAM enzymes"/>
    <property type="match status" value="1"/>
</dbReference>
<dbReference type="InterPro" id="IPR006638">
    <property type="entry name" value="Elp3/MiaA/NifB-like_rSAM"/>
</dbReference>
<name>A0A3N6MDX6_9BURK</name>
<evidence type="ECO:0000256" key="1">
    <source>
        <dbReference type="ARBA" id="ARBA00001966"/>
    </source>
</evidence>
<evidence type="ECO:0000256" key="4">
    <source>
        <dbReference type="ARBA" id="ARBA00023004"/>
    </source>
</evidence>
<keyword evidence="4" id="KW-0408">Iron</keyword>
<comment type="cofactor">
    <cofactor evidence="1">
        <name>[4Fe-4S] cluster</name>
        <dbReference type="ChEBI" id="CHEBI:49883"/>
    </cofactor>
</comment>
<dbReference type="Pfam" id="PF04055">
    <property type="entry name" value="Radical_SAM"/>
    <property type="match status" value="1"/>
</dbReference>
<dbReference type="RefSeq" id="WP_124153287.1">
    <property type="nucleotide sequence ID" value="NZ_RQIS01000020.1"/>
</dbReference>
<evidence type="ECO:0000256" key="2">
    <source>
        <dbReference type="ARBA" id="ARBA00022691"/>
    </source>
</evidence>
<evidence type="ECO:0000256" key="3">
    <source>
        <dbReference type="ARBA" id="ARBA00022723"/>
    </source>
</evidence>
<protein>
    <submittedName>
        <fullName evidence="7">Radical SAM protein</fullName>
    </submittedName>
</protein>
<dbReference type="Gene3D" id="3.20.20.70">
    <property type="entry name" value="Aldolase class I"/>
    <property type="match status" value="1"/>
</dbReference>
<keyword evidence="8" id="KW-1185">Reference proteome</keyword>
<gene>
    <name evidence="7" type="ORF">D1Y85_22500</name>
</gene>
<dbReference type="SFLD" id="SFLDG01067">
    <property type="entry name" value="SPASM/twitch_domain_containing"/>
    <property type="match status" value="1"/>
</dbReference>
<dbReference type="OrthoDB" id="9782387at2"/>
<dbReference type="PANTHER" id="PTHR11228:SF7">
    <property type="entry name" value="PQQA PEPTIDE CYCLASE"/>
    <property type="match status" value="1"/>
</dbReference>
<dbReference type="InterPro" id="IPR050377">
    <property type="entry name" value="Radical_SAM_PqqE_MftC-like"/>
</dbReference>
<dbReference type="PROSITE" id="PS51918">
    <property type="entry name" value="RADICAL_SAM"/>
    <property type="match status" value="1"/>
</dbReference>
<sequence>MKLSTTPEPVTIAKAATTATAATAPDNFIPAVCDISVTNVCNAACDFCGFSRDKKLAGPRRYLDPDAFARALPILRRRRIKYVTFQGGEPLVHPDIDALVASASQAGMVCAIITNGWFLPRHIERLAQAGLKRLLVSIDSPNIHEHELNRGLNGLGPRISAGLAAARAHGIFTCASVTVSRLVRYDALPETLAELGFDAVSFSYPRRAPFGSTSLVYDEASKLIDLDTQELLDALRAIVRMKRHFRVLDPSGALAEVERFVRGEEQRVPCIGGRKYFYIDWNLDIWRCEAWSEPMGSVFDLDDLPDETEPCNACTMSCYRHASVLMHGAIAVADALQAFRHGNVQAAVNALRQQGVLYSIWSLSRETLPRQMLRSRAKMAPAPAAQVDG</sequence>
<feature type="domain" description="Radical SAM core" evidence="6">
    <location>
        <begin position="27"/>
        <end position="251"/>
    </location>
</feature>
<dbReference type="SFLD" id="SFLDS00029">
    <property type="entry name" value="Radical_SAM"/>
    <property type="match status" value="1"/>
</dbReference>
<dbReference type="GO" id="GO:0046872">
    <property type="term" value="F:metal ion binding"/>
    <property type="evidence" value="ECO:0007669"/>
    <property type="project" value="UniProtKB-KW"/>
</dbReference>
<evidence type="ECO:0000313" key="7">
    <source>
        <dbReference type="EMBL" id="RQH02069.1"/>
    </source>
</evidence>